<dbReference type="Pfam" id="PF14697">
    <property type="entry name" value="Fer4_21"/>
    <property type="match status" value="1"/>
</dbReference>
<dbReference type="GO" id="GO:0046872">
    <property type="term" value="F:metal ion binding"/>
    <property type="evidence" value="ECO:0007669"/>
    <property type="project" value="UniProtKB-KW"/>
</dbReference>
<name>A0A401HQG7_9EURY</name>
<accession>A0A401HQG7</accession>
<keyword evidence="1" id="KW-0813">Transport</keyword>
<dbReference type="PROSITE" id="PS51379">
    <property type="entry name" value="4FE4S_FER_2"/>
    <property type="match status" value="2"/>
</dbReference>
<dbReference type="SMART" id="SM00930">
    <property type="entry name" value="NIL"/>
    <property type="match status" value="1"/>
</dbReference>
<dbReference type="AlphaFoldDB" id="A0A401HQG7"/>
<dbReference type="SUPFAM" id="SSF54862">
    <property type="entry name" value="4Fe-4S ferredoxins"/>
    <property type="match status" value="1"/>
</dbReference>
<keyword evidence="5" id="KW-0249">Electron transport</keyword>
<proteinExistence type="predicted"/>
<evidence type="ECO:0000256" key="2">
    <source>
        <dbReference type="ARBA" id="ARBA00022485"/>
    </source>
</evidence>
<dbReference type="SUPFAM" id="SSF55021">
    <property type="entry name" value="ACT-like"/>
    <property type="match status" value="1"/>
</dbReference>
<dbReference type="InterPro" id="IPR045865">
    <property type="entry name" value="ACT-like_dom_sf"/>
</dbReference>
<dbReference type="Gene3D" id="3.30.70.20">
    <property type="match status" value="2"/>
</dbReference>
<reference evidence="9 10" key="1">
    <citation type="journal article" date="2019" name="Int. J. Syst. Evol. Microbiol.">
        <title>Methanofervidicoccus abyssi gen. nov., sp. nov., a hydrogenotrophic methanogen, isolated from a hydrothermal vent chimney in the Mid-Cayman Spreading Center, the Caribbean Sea.</title>
        <authorList>
            <person name="Sakai S."/>
            <person name="Takaki Y."/>
            <person name="Miyazaki M."/>
            <person name="Ogawara M."/>
            <person name="Yanagawa K."/>
            <person name="Miyazaki J."/>
            <person name="Takai K."/>
        </authorList>
    </citation>
    <scope>NUCLEOTIDE SEQUENCE [LARGE SCALE GENOMIC DNA]</scope>
    <source>
        <strain evidence="9 10">HHB</strain>
    </source>
</reference>
<dbReference type="Pfam" id="PF09383">
    <property type="entry name" value="NIL"/>
    <property type="match status" value="1"/>
</dbReference>
<evidence type="ECO:0000259" key="8">
    <source>
        <dbReference type="PROSITE" id="PS51379"/>
    </source>
</evidence>
<keyword evidence="10" id="KW-1185">Reference proteome</keyword>
<keyword evidence="3" id="KW-0479">Metal-binding</keyword>
<dbReference type="Proteomes" id="UP000290527">
    <property type="component" value="Unassembled WGS sequence"/>
</dbReference>
<evidence type="ECO:0000313" key="9">
    <source>
        <dbReference type="EMBL" id="GBF36463.1"/>
    </source>
</evidence>
<dbReference type="InterPro" id="IPR017896">
    <property type="entry name" value="4Fe4S_Fe-S-bd"/>
</dbReference>
<dbReference type="EMBL" id="BFAX01000003">
    <property type="protein sequence ID" value="GBF36463.1"/>
    <property type="molecule type" value="Genomic_DNA"/>
</dbReference>
<evidence type="ECO:0000256" key="7">
    <source>
        <dbReference type="ARBA" id="ARBA00023014"/>
    </source>
</evidence>
<evidence type="ECO:0000256" key="3">
    <source>
        <dbReference type="ARBA" id="ARBA00022723"/>
    </source>
</evidence>
<dbReference type="InterPro" id="IPR017900">
    <property type="entry name" value="4Fe4S_Fe_S_CS"/>
</dbReference>
<keyword evidence="6" id="KW-0408">Iron</keyword>
<sequence length="136" mass="15851">MVKIMKKRIYYWVYEKYIDKPVISKVILETKVMINILMAKMSPQESFLILELSGSEKQIEEALNLLKKYGEYEDIPKIIEKNKERCIDCGACIVHCPVKAIYQDEDYSVVFNEEECIGCKNCVKVCPLKAIKIFDI</sequence>
<feature type="domain" description="4Fe-4S ferredoxin-type" evidence="8">
    <location>
        <begin position="107"/>
        <end position="136"/>
    </location>
</feature>
<gene>
    <name evidence="9" type="ORF">MHHB_P0693</name>
</gene>
<dbReference type="Gene3D" id="3.30.70.260">
    <property type="match status" value="1"/>
</dbReference>
<evidence type="ECO:0000256" key="5">
    <source>
        <dbReference type="ARBA" id="ARBA00022982"/>
    </source>
</evidence>
<dbReference type="PANTHER" id="PTHR43687">
    <property type="entry name" value="ADENYLYLSULFATE REDUCTASE, BETA SUBUNIT"/>
    <property type="match status" value="1"/>
</dbReference>
<dbReference type="GO" id="GO:0051539">
    <property type="term" value="F:4 iron, 4 sulfur cluster binding"/>
    <property type="evidence" value="ECO:0007669"/>
    <property type="project" value="UniProtKB-KW"/>
</dbReference>
<dbReference type="GO" id="GO:0016491">
    <property type="term" value="F:oxidoreductase activity"/>
    <property type="evidence" value="ECO:0007669"/>
    <property type="project" value="UniProtKB-ARBA"/>
</dbReference>
<keyword evidence="4" id="KW-0677">Repeat</keyword>
<dbReference type="PANTHER" id="PTHR43687:SF6">
    <property type="entry name" value="L-ASPARTATE SEMIALDEHYDE SULFURTRANSFERASE IRON-SULFUR SUBUNIT"/>
    <property type="match status" value="1"/>
</dbReference>
<keyword evidence="2" id="KW-0004">4Fe-4S</keyword>
<comment type="caution">
    <text evidence="9">The sequence shown here is derived from an EMBL/GenBank/DDBJ whole genome shotgun (WGS) entry which is preliminary data.</text>
</comment>
<dbReference type="InterPro" id="IPR018449">
    <property type="entry name" value="NIL_domain"/>
</dbReference>
<organism evidence="9 10">
    <name type="scientific">Methanofervidicoccus abyssi</name>
    <dbReference type="NCBI Taxonomy" id="2082189"/>
    <lineage>
        <taxon>Archaea</taxon>
        <taxon>Methanobacteriati</taxon>
        <taxon>Methanobacteriota</taxon>
        <taxon>Methanomada group</taxon>
        <taxon>Methanococci</taxon>
        <taxon>Methanococcales</taxon>
        <taxon>Methanofervidicoccus</taxon>
    </lineage>
</organism>
<evidence type="ECO:0000256" key="6">
    <source>
        <dbReference type="ARBA" id="ARBA00023004"/>
    </source>
</evidence>
<keyword evidence="7" id="KW-0411">Iron-sulfur</keyword>
<evidence type="ECO:0000313" key="10">
    <source>
        <dbReference type="Proteomes" id="UP000290527"/>
    </source>
</evidence>
<dbReference type="PROSITE" id="PS00198">
    <property type="entry name" value="4FE4S_FER_1"/>
    <property type="match status" value="1"/>
</dbReference>
<protein>
    <recommendedName>
        <fullName evidence="8">4Fe-4S ferredoxin-type domain-containing protein</fullName>
    </recommendedName>
</protein>
<evidence type="ECO:0000256" key="1">
    <source>
        <dbReference type="ARBA" id="ARBA00022448"/>
    </source>
</evidence>
<dbReference type="InterPro" id="IPR050572">
    <property type="entry name" value="Fe-S_Ferredoxin"/>
</dbReference>
<evidence type="ECO:0000256" key="4">
    <source>
        <dbReference type="ARBA" id="ARBA00022737"/>
    </source>
</evidence>
<feature type="domain" description="4Fe-4S ferredoxin-type" evidence="8">
    <location>
        <begin position="77"/>
        <end position="106"/>
    </location>
</feature>